<sequence length="175" mass="19208">MKTKIVFIKFFLSIMLVLTTSSCEDSNKSGFNKEGFLAIWFESLLSSPSNYDSACDNDALSTSLIVSTPVTENGLGKYYRFTTGASGFKYKFTLSADYPNCGARITIKNCQKPNAFAYDSNVTCNSGTYENYVSGGSQTCQIPSFANQRVLVFLSALTIQYPNTPCATVQFEVLP</sequence>
<evidence type="ECO:0008006" key="4">
    <source>
        <dbReference type="Google" id="ProtNLM"/>
    </source>
</evidence>
<feature type="signal peptide" evidence="1">
    <location>
        <begin position="1"/>
        <end position="22"/>
    </location>
</feature>
<dbReference type="EMBL" id="MTSU01000032">
    <property type="protein sequence ID" value="ONF90890.1"/>
    <property type="molecule type" value="Genomic_DNA"/>
</dbReference>
<organism evidence="2 3">
    <name type="scientific">Leptospira santarosai</name>
    <dbReference type="NCBI Taxonomy" id="28183"/>
    <lineage>
        <taxon>Bacteria</taxon>
        <taxon>Pseudomonadati</taxon>
        <taxon>Spirochaetota</taxon>
        <taxon>Spirochaetia</taxon>
        <taxon>Leptospirales</taxon>
        <taxon>Leptospiraceae</taxon>
        <taxon>Leptospira</taxon>
    </lineage>
</organism>
<dbReference type="RefSeq" id="WP_046943352.1">
    <property type="nucleotide sequence ID" value="NZ_MTSU01000032.1"/>
</dbReference>
<feature type="chain" id="PRO_5044500783" description="Lipoprotein" evidence="1">
    <location>
        <begin position="23"/>
        <end position="175"/>
    </location>
</feature>
<comment type="caution">
    <text evidence="2">The sequence shown here is derived from an EMBL/GenBank/DDBJ whole genome shotgun (WGS) entry which is preliminary data.</text>
</comment>
<accession>A0AB73M514</accession>
<dbReference type="PROSITE" id="PS51257">
    <property type="entry name" value="PROKAR_LIPOPROTEIN"/>
    <property type="match status" value="1"/>
</dbReference>
<name>A0AB73M514_9LEPT</name>
<protein>
    <recommendedName>
        <fullName evidence="4">Lipoprotein</fullName>
    </recommendedName>
</protein>
<keyword evidence="1" id="KW-0732">Signal</keyword>
<evidence type="ECO:0000313" key="2">
    <source>
        <dbReference type="EMBL" id="ONF90890.1"/>
    </source>
</evidence>
<gene>
    <name evidence="2" type="ORF">BWD14_19135</name>
</gene>
<proteinExistence type="predicted"/>
<dbReference type="AlphaFoldDB" id="A0AB73M514"/>
<dbReference type="Proteomes" id="UP000189337">
    <property type="component" value="Unassembled WGS sequence"/>
</dbReference>
<reference evidence="2 3" key="1">
    <citation type="submission" date="2017-01" db="EMBL/GenBank/DDBJ databases">
        <title>Comparative genomic analysis of Brazilian Leptospira santarosai.</title>
        <authorList>
            <person name="Moreno L.Z."/>
            <person name="Miraglia F."/>
            <person name="Kremer F.S."/>
            <person name="Eslabao M.R."/>
            <person name="Lilenbaum W."/>
            <person name="Dellagostin O.A."/>
            <person name="Moreno A.M."/>
        </authorList>
    </citation>
    <scope>NUCLEOTIDE SEQUENCE [LARGE SCALE GENOMIC DNA]</scope>
    <source>
        <strain evidence="2 3">M52/8-19</strain>
    </source>
</reference>
<evidence type="ECO:0000313" key="3">
    <source>
        <dbReference type="Proteomes" id="UP000189337"/>
    </source>
</evidence>
<evidence type="ECO:0000256" key="1">
    <source>
        <dbReference type="SAM" id="SignalP"/>
    </source>
</evidence>